<reference evidence="2 3" key="1">
    <citation type="journal article" date="2014" name="Genome Biol. Evol.">
        <title>The secreted proteins of Achlya hypogyna and Thraustotheca clavata identify the ancestral oomycete secretome and reveal gene acquisitions by horizontal gene transfer.</title>
        <authorList>
            <person name="Misner I."/>
            <person name="Blouin N."/>
            <person name="Leonard G."/>
            <person name="Richards T.A."/>
            <person name="Lane C.E."/>
        </authorList>
    </citation>
    <scope>NUCLEOTIDE SEQUENCE [LARGE SCALE GENOMIC DNA]</scope>
    <source>
        <strain evidence="2 3">ATCC 34112</strain>
    </source>
</reference>
<feature type="transmembrane region" description="Helical" evidence="1">
    <location>
        <begin position="12"/>
        <end position="31"/>
    </location>
</feature>
<gene>
    <name evidence="2" type="ORF">THRCLA_04574</name>
</gene>
<keyword evidence="3" id="KW-1185">Reference proteome</keyword>
<comment type="caution">
    <text evidence="2">The sequence shown here is derived from an EMBL/GenBank/DDBJ whole genome shotgun (WGS) entry which is preliminary data.</text>
</comment>
<accession>A0A1V9ZYN0</accession>
<dbReference type="AlphaFoldDB" id="A0A1V9ZYN0"/>
<evidence type="ECO:0008006" key="4">
    <source>
        <dbReference type="Google" id="ProtNLM"/>
    </source>
</evidence>
<keyword evidence="1" id="KW-0472">Membrane</keyword>
<dbReference type="Proteomes" id="UP000243217">
    <property type="component" value="Unassembled WGS sequence"/>
</dbReference>
<organism evidence="2 3">
    <name type="scientific">Thraustotheca clavata</name>
    <dbReference type="NCBI Taxonomy" id="74557"/>
    <lineage>
        <taxon>Eukaryota</taxon>
        <taxon>Sar</taxon>
        <taxon>Stramenopiles</taxon>
        <taxon>Oomycota</taxon>
        <taxon>Saprolegniomycetes</taxon>
        <taxon>Saprolegniales</taxon>
        <taxon>Achlyaceae</taxon>
        <taxon>Thraustotheca</taxon>
    </lineage>
</organism>
<proteinExistence type="predicted"/>
<keyword evidence="1" id="KW-1133">Transmembrane helix</keyword>
<feature type="transmembrane region" description="Helical" evidence="1">
    <location>
        <begin position="878"/>
        <end position="898"/>
    </location>
</feature>
<dbReference type="EMBL" id="JNBS01000991">
    <property type="protein sequence ID" value="OQS03116.1"/>
    <property type="molecule type" value="Genomic_DNA"/>
</dbReference>
<name>A0A1V9ZYN0_9STRA</name>
<feature type="transmembrane region" description="Helical" evidence="1">
    <location>
        <begin position="603"/>
        <end position="624"/>
    </location>
</feature>
<feature type="transmembrane region" description="Helical" evidence="1">
    <location>
        <begin position="557"/>
        <end position="582"/>
    </location>
</feature>
<keyword evidence="1" id="KW-0812">Transmembrane</keyword>
<evidence type="ECO:0000256" key="1">
    <source>
        <dbReference type="SAM" id="Phobius"/>
    </source>
</evidence>
<feature type="non-terminal residue" evidence="2">
    <location>
        <position position="1109"/>
    </location>
</feature>
<protein>
    <recommendedName>
        <fullName evidence="4">Transmembrane protein</fullName>
    </recommendedName>
</protein>
<feature type="transmembrane region" description="Helical" evidence="1">
    <location>
        <begin position="732"/>
        <end position="750"/>
    </location>
</feature>
<evidence type="ECO:0000313" key="2">
    <source>
        <dbReference type="EMBL" id="OQS03116.1"/>
    </source>
</evidence>
<evidence type="ECO:0000313" key="3">
    <source>
        <dbReference type="Proteomes" id="UP000243217"/>
    </source>
</evidence>
<sequence length="1109" mass="126398">MHKLPSDILGWVYLVCSMSLSAYALFLFAPFTENGLFWPGFYSYNTLHVVGAIINEQLLFNSSFMDIDLFNPALSVWQLSHAGVSLAYPRLLLYQELTTLSDAINGLRNLEPSYVSFMITPYCWVDMQQRWVLAHTSIRLQRCQQRDFDNAAVYLESVLRNIDMDAWLAVSGGSFLTKIAIAVQTTQVGREWVDGILKNSLISIEEEIEYWKQYHLQRFTLQYANRVQIGIVENIAIINALGFSYNLPIKQISASNRGPSWTSAYMYQGLYNDFNAVPPNQSLVFNSDTFIGLLAPHALEAYDVGYPLNAINQLIHDHIGPLDSIDLRWIAVPRDMILAVTQFKELVMTQLQSNTLFYTAFAKINPVVLLNIPYIWQDPNLRFLSGNPMCSDGDPMPYVQSAFGFDDACGTQIPAVLPVTSFNSLFALHMVRGDTRDICSQLPSQRQLCESTVKLLLSAYTLLFTNTSISIPDIVSLKLGKVQFVLNGSDYSLQTIKLLGERFDFFGWVNIYDWTTNQREAISFEGDYQTLNLLSYAYTPTDLPTIGIKTNTNVGMYLWYGSAVVTVILTTVAILSTLLWIIYRPKLGTTRWFLFNRIASTSWLNHAIISIRSLTAVICLSTALVEPEMSRPSLTRLTYQSRSYFNSAVLSGEATWITFLIHEILHPVTQRHTRLAAYLSQSIAWATILLIDQTYPVKLLSKLERGCFSENMDWELYCESAILNVGSLDRTILIITIQFASVAAGLFIKLTSTRYKKRRGVRPIFKEIRQQSLLFQASVNAFIAQTDEEFSDDINRPTAAMAGLFLLRRYDHTCLFDINRWTYLPQQMVKGGLTFVGSHFSVCAPTMHDITQTSAPIISPNQNLIPHREFKWSDFNPLWLVTGIVYILGTITSNIAYFTVVSDNLANDYGWAGYNSTGMQAFLANIYNKHLLLVSSTHDHTPLPLDENTIADWTQLYNDSTASIVWSEGSARRQLYGQTNQLSQVMTDLRNMNPCNLPWVSTQYCWLDFNRTWTMATTTTRQSRCDHHMYNNGAVYLESSLRNMNDWVAFESCWGHSFDVGFVQHIQSSLDGQIWLRDVRTNTNSIEEEVAFWHRHQITTYVLQWQNYK</sequence>
<dbReference type="OrthoDB" id="64754at2759"/>